<evidence type="ECO:0000256" key="1">
    <source>
        <dbReference type="SAM" id="Phobius"/>
    </source>
</evidence>
<dbReference type="EnsemblMetazoa" id="GPPI040342-RA">
    <property type="protein sequence ID" value="GPPI040342-PA"/>
    <property type="gene ID" value="GPPI040342"/>
</dbReference>
<keyword evidence="1" id="KW-0472">Membrane</keyword>
<keyword evidence="1" id="KW-0812">Transmembrane</keyword>
<reference evidence="2" key="2">
    <citation type="submission" date="2020-05" db="UniProtKB">
        <authorList>
            <consortium name="EnsemblMetazoa"/>
        </authorList>
    </citation>
    <scope>IDENTIFICATION</scope>
    <source>
        <strain evidence="2">IAEA</strain>
    </source>
</reference>
<evidence type="ECO:0000313" key="2">
    <source>
        <dbReference type="EnsemblMetazoa" id="GPPI040342-PA"/>
    </source>
</evidence>
<feature type="transmembrane region" description="Helical" evidence="1">
    <location>
        <begin position="36"/>
        <end position="60"/>
    </location>
</feature>
<evidence type="ECO:0000313" key="3">
    <source>
        <dbReference type="Proteomes" id="UP000092460"/>
    </source>
</evidence>
<dbReference type="AlphaFoldDB" id="A0A1B0BTT6"/>
<proteinExistence type="predicted"/>
<reference evidence="3" key="1">
    <citation type="submission" date="2015-01" db="EMBL/GenBank/DDBJ databases">
        <authorList>
            <person name="Aksoy S."/>
            <person name="Warren W."/>
            <person name="Wilson R.K."/>
        </authorList>
    </citation>
    <scope>NUCLEOTIDE SEQUENCE [LARGE SCALE GENOMIC DNA]</scope>
    <source>
        <strain evidence="3">IAEA</strain>
    </source>
</reference>
<name>A0A1B0BTT6_9MUSC</name>
<dbReference type="VEuPathDB" id="VectorBase:GPPI040342"/>
<organism evidence="2 3">
    <name type="scientific">Glossina palpalis gambiensis</name>
    <dbReference type="NCBI Taxonomy" id="67801"/>
    <lineage>
        <taxon>Eukaryota</taxon>
        <taxon>Metazoa</taxon>
        <taxon>Ecdysozoa</taxon>
        <taxon>Arthropoda</taxon>
        <taxon>Hexapoda</taxon>
        <taxon>Insecta</taxon>
        <taxon>Pterygota</taxon>
        <taxon>Neoptera</taxon>
        <taxon>Endopterygota</taxon>
        <taxon>Diptera</taxon>
        <taxon>Brachycera</taxon>
        <taxon>Muscomorpha</taxon>
        <taxon>Hippoboscoidea</taxon>
        <taxon>Glossinidae</taxon>
        <taxon>Glossina</taxon>
    </lineage>
</organism>
<sequence>MGKIVENYSGIVKPSISEIGTGMLELLLKNKDYHSAAVWLVVISIYCIQLTILTLSAIVAKESYSDTDTENCGQKY</sequence>
<accession>A0A1B0BTT6</accession>
<keyword evidence="1" id="KW-1133">Transmembrane helix</keyword>
<protein>
    <submittedName>
        <fullName evidence="2">Uncharacterized protein</fullName>
    </submittedName>
</protein>
<dbReference type="Proteomes" id="UP000092460">
    <property type="component" value="Unassembled WGS sequence"/>
</dbReference>
<keyword evidence="3" id="KW-1185">Reference proteome</keyword>
<dbReference type="EMBL" id="JXJN01020354">
    <property type="status" value="NOT_ANNOTATED_CDS"/>
    <property type="molecule type" value="Genomic_DNA"/>
</dbReference>